<protein>
    <submittedName>
        <fullName evidence="1">Uncharacterized protein</fullName>
    </submittedName>
</protein>
<dbReference type="EMBL" id="AM889285">
    <property type="protein sequence ID" value="CAP54059.1"/>
    <property type="molecule type" value="Genomic_DNA"/>
</dbReference>
<evidence type="ECO:0000313" key="2">
    <source>
        <dbReference type="Proteomes" id="UP000001176"/>
    </source>
</evidence>
<organism evidence="1 2">
    <name type="scientific">Gluconacetobacter diazotrophicus (strain ATCC 49037 / DSM 5601 / CCUG 37298 / CIP 103539 / LMG 7603 / PAl5)</name>
    <dbReference type="NCBI Taxonomy" id="272568"/>
    <lineage>
        <taxon>Bacteria</taxon>
        <taxon>Pseudomonadati</taxon>
        <taxon>Pseudomonadota</taxon>
        <taxon>Alphaproteobacteria</taxon>
        <taxon>Acetobacterales</taxon>
        <taxon>Acetobacteraceae</taxon>
        <taxon>Gluconacetobacter</taxon>
    </lineage>
</organism>
<accession>A9H1T6</accession>
<proteinExistence type="predicted"/>
<keyword evidence="2" id="KW-1185">Reference proteome</keyword>
<dbReference type="KEGG" id="gdi:GDI0116"/>
<sequence>MVAVAIASFREVRGANVVTVFPKQTGIVTIPRYTNSCLLKPMCPLS</sequence>
<dbReference type="AlphaFoldDB" id="A9H1T6"/>
<name>A9H1T6_GLUDA</name>
<reference evidence="1 2" key="1">
    <citation type="journal article" date="2009" name="BMC Genomics">
        <title>Complete genome sequence of the sugarcane nitrogen-fixing endophyte Gluconacetobacter diazotrophicus Pal5.</title>
        <authorList>
            <person name="Bertalan M."/>
            <person name="Albano R."/>
            <person name="Padua V."/>
            <person name="Rouws L."/>
            <person name="Rojas C."/>
            <person name="Hemerly A."/>
            <person name="Teixeira K."/>
            <person name="Schwab S."/>
            <person name="Araujo J."/>
            <person name="Oliveira A."/>
            <person name="Franca L."/>
            <person name="Magalhaes V."/>
            <person name="Alqueres S."/>
            <person name="Cardoso A."/>
            <person name="Almeida W."/>
            <person name="Loureiro M.M."/>
            <person name="Nogueira E."/>
            <person name="Cidade D."/>
            <person name="Oliveira D."/>
            <person name="Simao T."/>
            <person name="Macedo J."/>
            <person name="Valadao A."/>
            <person name="Dreschsel M."/>
            <person name="Freitas F."/>
            <person name="Vidal M."/>
            <person name="Guedes H."/>
            <person name="Rodrigues E."/>
            <person name="Meneses C."/>
            <person name="Brioso P."/>
            <person name="Pozzer L."/>
            <person name="Figueiredo D."/>
            <person name="Montano H."/>
            <person name="Junior J."/>
            <person name="Filho G."/>
            <person name="Flores V."/>
            <person name="Ferreira B."/>
            <person name="Branco A."/>
            <person name="Gonzalez P."/>
            <person name="Guillobel H."/>
            <person name="Lemos M."/>
            <person name="Seibel L."/>
            <person name="Macedo J."/>
            <person name="Alves-Ferreira M."/>
            <person name="Sachetto-Martins G."/>
            <person name="Coelho A."/>
            <person name="Santos E."/>
            <person name="Amaral G."/>
            <person name="Neves A."/>
            <person name="Pacheco A.B."/>
            <person name="Carvalho D."/>
            <person name="Lery L."/>
            <person name="Bisch P."/>
            <person name="Rossle S.C."/>
            <person name="Urmenyi T."/>
            <person name="Kruger W.V."/>
            <person name="Martins O."/>
            <person name="Baldani J.I."/>
            <person name="Ferreira P.C."/>
        </authorList>
    </citation>
    <scope>NUCLEOTIDE SEQUENCE [LARGE SCALE GENOMIC DNA]</scope>
    <source>
        <strain evidence="2">ATCC 49037 / DSM 5601 / CCUG 37298 / CIP 103539 / LMG 7603 / PAl5</strain>
    </source>
</reference>
<gene>
    <name evidence="1" type="ordered locus">GDI0116</name>
</gene>
<evidence type="ECO:0000313" key="1">
    <source>
        <dbReference type="EMBL" id="CAP54059.1"/>
    </source>
</evidence>
<dbReference type="Proteomes" id="UP000001176">
    <property type="component" value="Chromosome"/>
</dbReference>